<feature type="domain" description="DUF6534" evidence="2">
    <location>
        <begin position="129"/>
        <end position="214"/>
    </location>
</feature>
<accession>A0AAD7TIZ8</accession>
<dbReference type="InterPro" id="IPR045339">
    <property type="entry name" value="DUF6534"/>
</dbReference>
<evidence type="ECO:0000313" key="3">
    <source>
        <dbReference type="EMBL" id="KAJ8462774.1"/>
    </source>
</evidence>
<dbReference type="EMBL" id="JAPEVG010000440">
    <property type="protein sequence ID" value="KAJ8462774.1"/>
    <property type="molecule type" value="Genomic_DNA"/>
</dbReference>
<dbReference type="Proteomes" id="UP001215151">
    <property type="component" value="Unassembled WGS sequence"/>
</dbReference>
<feature type="transmembrane region" description="Helical" evidence="1">
    <location>
        <begin position="189"/>
        <end position="212"/>
    </location>
</feature>
<sequence length="286" mass="31137">MAGLQIPPGTIRLDDTLGAAFLGHTVTTLLYGITTLQAFIYYRRNQKDGIKLKLSVFVLCVHAGLITGAIYWYCVTSFTDLLAIQRPIWPIPSMLSGSPDFAVQLYSIPSYTGISKFSWSLYVGLSVEVAVDVTIAVTQCLLLRRFETGIQRTDSVIRILIAYSINTGLLTSLCAIGALVSYAAAPTKFIYFAFYFVLSKLYVNSLLATLNARGSLLGGARRGARPRSRVQSKIAFRTPTLSTDPSGSSAMEAGTNIEFTTVISGGEISTDEIVESVKDKRIETFP</sequence>
<name>A0AAD7TIZ8_9APHY</name>
<keyword evidence="1" id="KW-1133">Transmembrane helix</keyword>
<proteinExistence type="predicted"/>
<feature type="transmembrane region" description="Helical" evidence="1">
    <location>
        <begin position="119"/>
        <end position="143"/>
    </location>
</feature>
<keyword evidence="4" id="KW-1185">Reference proteome</keyword>
<feature type="transmembrane region" description="Helical" evidence="1">
    <location>
        <begin position="20"/>
        <end position="42"/>
    </location>
</feature>
<dbReference type="AlphaFoldDB" id="A0AAD7TIZ8"/>
<keyword evidence="1" id="KW-0472">Membrane</keyword>
<protein>
    <recommendedName>
        <fullName evidence="2">DUF6534 domain-containing protein</fullName>
    </recommendedName>
</protein>
<feature type="transmembrane region" description="Helical" evidence="1">
    <location>
        <begin position="155"/>
        <end position="183"/>
    </location>
</feature>
<dbReference type="PANTHER" id="PTHR40465:SF1">
    <property type="entry name" value="DUF6534 DOMAIN-CONTAINING PROTEIN"/>
    <property type="match status" value="1"/>
</dbReference>
<comment type="caution">
    <text evidence="3">The sequence shown here is derived from an EMBL/GenBank/DDBJ whole genome shotgun (WGS) entry which is preliminary data.</text>
</comment>
<dbReference type="Pfam" id="PF20152">
    <property type="entry name" value="DUF6534"/>
    <property type="match status" value="1"/>
</dbReference>
<keyword evidence="1" id="KW-0812">Transmembrane</keyword>
<reference evidence="3" key="1">
    <citation type="submission" date="2022-11" db="EMBL/GenBank/DDBJ databases">
        <title>Genome Sequence of Cubamyces cubensis.</title>
        <authorList>
            <person name="Buettner E."/>
        </authorList>
    </citation>
    <scope>NUCLEOTIDE SEQUENCE</scope>
    <source>
        <strain evidence="3">MPL-01</strain>
    </source>
</reference>
<evidence type="ECO:0000256" key="1">
    <source>
        <dbReference type="SAM" id="Phobius"/>
    </source>
</evidence>
<gene>
    <name evidence="3" type="ORF">ONZ51_g10688</name>
</gene>
<evidence type="ECO:0000313" key="4">
    <source>
        <dbReference type="Proteomes" id="UP001215151"/>
    </source>
</evidence>
<dbReference type="PANTHER" id="PTHR40465">
    <property type="entry name" value="CHROMOSOME 1, WHOLE GENOME SHOTGUN SEQUENCE"/>
    <property type="match status" value="1"/>
</dbReference>
<feature type="transmembrane region" description="Helical" evidence="1">
    <location>
        <begin position="54"/>
        <end position="73"/>
    </location>
</feature>
<evidence type="ECO:0000259" key="2">
    <source>
        <dbReference type="Pfam" id="PF20152"/>
    </source>
</evidence>
<organism evidence="3 4">
    <name type="scientific">Trametes cubensis</name>
    <dbReference type="NCBI Taxonomy" id="1111947"/>
    <lineage>
        <taxon>Eukaryota</taxon>
        <taxon>Fungi</taxon>
        <taxon>Dikarya</taxon>
        <taxon>Basidiomycota</taxon>
        <taxon>Agaricomycotina</taxon>
        <taxon>Agaricomycetes</taxon>
        <taxon>Polyporales</taxon>
        <taxon>Polyporaceae</taxon>
        <taxon>Trametes</taxon>
    </lineage>
</organism>